<name>A0A5B8XEB1_HOLLE</name>
<organism evidence="3">
    <name type="scientific">Holothuria leucospilota</name>
    <name type="common">Black long sea cucumber</name>
    <name type="synonym">Mertensiothuria leucospilota</name>
    <dbReference type="NCBI Taxonomy" id="206669"/>
    <lineage>
        <taxon>Eukaryota</taxon>
        <taxon>Metazoa</taxon>
        <taxon>Echinodermata</taxon>
        <taxon>Eleutherozoa</taxon>
        <taxon>Echinozoa</taxon>
        <taxon>Holothuroidea</taxon>
        <taxon>Aspidochirotacea</taxon>
        <taxon>Aspidochirotida</taxon>
        <taxon>Holothuriidae</taxon>
        <taxon>Holothuria</taxon>
    </lineage>
</organism>
<dbReference type="AlphaFoldDB" id="A0A5B8XEB1"/>
<dbReference type="EMBL" id="MN159199">
    <property type="protein sequence ID" value="QED21357.1"/>
    <property type="molecule type" value="mRNA"/>
</dbReference>
<reference evidence="3" key="1">
    <citation type="journal article" date="2019" name="Gen. Comp. Endocrinol.">
        <title>Identification of neuropeptides in sea cucumber Holothuria leucospilota.</title>
        <authorList>
            <person name="Dinh Chieu H."/>
            <person name="Suwansa-Ard S."/>
            <person name="Wang T."/>
            <person name="Elizur A."/>
            <person name="Cummins S.F."/>
        </authorList>
    </citation>
    <scope>NUCLEOTIDE SEQUENCE</scope>
    <source>
        <strain evidence="3">A</strain>
    </source>
</reference>
<reference evidence="3" key="2">
    <citation type="submission" date="2019-07" db="EMBL/GenBank/DDBJ databases">
        <authorList>
            <person name="Chieu H.D."/>
            <person name="Cummins S.F."/>
            <person name="Elizur A."/>
        </authorList>
    </citation>
    <scope>NUCLEOTIDE SEQUENCE</scope>
    <source>
        <strain evidence="3">A</strain>
    </source>
</reference>
<proteinExistence type="evidence at transcript level"/>
<evidence type="ECO:0000313" key="2">
    <source>
        <dbReference type="EMBL" id="KAJ8024320.1"/>
    </source>
</evidence>
<feature type="signal peptide" evidence="1">
    <location>
        <begin position="1"/>
        <end position="33"/>
    </location>
</feature>
<gene>
    <name evidence="2" type="ORF">HOLleu_37035</name>
</gene>
<evidence type="ECO:0000313" key="3">
    <source>
        <dbReference type="EMBL" id="QED21357.1"/>
    </source>
</evidence>
<protein>
    <submittedName>
        <fullName evidence="3">Neuropeptide 42</fullName>
    </submittedName>
</protein>
<reference evidence="2" key="3">
    <citation type="submission" date="2021-10" db="EMBL/GenBank/DDBJ databases">
        <title>Tropical sea cucumber genome reveals ecological adaptation and Cuvierian tubules defense mechanism.</title>
        <authorList>
            <person name="Chen T."/>
        </authorList>
    </citation>
    <scope>NUCLEOTIDE SEQUENCE</scope>
    <source>
        <strain evidence="2">Nanhai2018</strain>
        <tissue evidence="2">Muscle</tissue>
    </source>
</reference>
<dbReference type="Proteomes" id="UP001152320">
    <property type="component" value="Chromosome 19"/>
</dbReference>
<keyword evidence="4" id="KW-1185">Reference proteome</keyword>
<keyword evidence="3" id="KW-0527">Neuropeptide</keyword>
<sequence length="121" mass="13575">MANVKSDRFPLFPALLIISFSFLLLCQIQSTKAGRACKCKSSSRRCQLMCGTVASDSGLYVFPFKRSDALLSRLVGPVDDETFGEPLLENEPLNALINEDDDDALLRHYAWLLADAYNKRR</sequence>
<evidence type="ECO:0000313" key="4">
    <source>
        <dbReference type="Proteomes" id="UP001152320"/>
    </source>
</evidence>
<dbReference type="GO" id="GO:0007218">
    <property type="term" value="P:neuropeptide signaling pathway"/>
    <property type="evidence" value="ECO:0007669"/>
    <property type="project" value="UniProtKB-KW"/>
</dbReference>
<keyword evidence="1" id="KW-0732">Signal</keyword>
<accession>A0A5B8XEB1</accession>
<feature type="chain" id="PRO_5040602255" evidence="1">
    <location>
        <begin position="34"/>
        <end position="121"/>
    </location>
</feature>
<evidence type="ECO:0000256" key="1">
    <source>
        <dbReference type="SAM" id="SignalP"/>
    </source>
</evidence>
<dbReference type="EMBL" id="JAIZAY010000019">
    <property type="protein sequence ID" value="KAJ8024320.1"/>
    <property type="molecule type" value="Genomic_DNA"/>
</dbReference>